<proteinExistence type="predicted"/>
<feature type="compositionally biased region" description="Low complexity" evidence="1">
    <location>
        <begin position="14"/>
        <end position="31"/>
    </location>
</feature>
<feature type="compositionally biased region" description="Polar residues" evidence="1">
    <location>
        <begin position="1"/>
        <end position="13"/>
    </location>
</feature>
<dbReference type="AlphaFoldDB" id="A0A1B9GWA3"/>
<reference evidence="2 3" key="1">
    <citation type="submission" date="2013-07" db="EMBL/GenBank/DDBJ databases">
        <title>The Genome Sequence of Cryptococcus heveanensis BCC8398.</title>
        <authorList>
            <consortium name="The Broad Institute Genome Sequencing Platform"/>
            <person name="Cuomo C."/>
            <person name="Litvintseva A."/>
            <person name="Chen Y."/>
            <person name="Heitman J."/>
            <person name="Sun S."/>
            <person name="Springer D."/>
            <person name="Dromer F."/>
            <person name="Young S.K."/>
            <person name="Zeng Q."/>
            <person name="Gargeya S."/>
            <person name="Fitzgerald M."/>
            <person name="Abouelleil A."/>
            <person name="Alvarado L."/>
            <person name="Berlin A.M."/>
            <person name="Chapman S.B."/>
            <person name="Dewar J."/>
            <person name="Goldberg J."/>
            <person name="Griggs A."/>
            <person name="Gujja S."/>
            <person name="Hansen M."/>
            <person name="Howarth C."/>
            <person name="Imamovic A."/>
            <person name="Larimer J."/>
            <person name="McCowan C."/>
            <person name="Murphy C."/>
            <person name="Pearson M."/>
            <person name="Priest M."/>
            <person name="Roberts A."/>
            <person name="Saif S."/>
            <person name="Shea T."/>
            <person name="Sykes S."/>
            <person name="Wortman J."/>
            <person name="Nusbaum C."/>
            <person name="Birren B."/>
        </authorList>
    </citation>
    <scope>NUCLEOTIDE SEQUENCE [LARGE SCALE GENOMIC DNA]</scope>
    <source>
        <strain evidence="2 3">BCC8398</strain>
    </source>
</reference>
<feature type="region of interest" description="Disordered" evidence="1">
    <location>
        <begin position="1"/>
        <end position="32"/>
    </location>
</feature>
<gene>
    <name evidence="2" type="ORF">I316_02847</name>
</gene>
<evidence type="ECO:0000256" key="1">
    <source>
        <dbReference type="SAM" id="MobiDB-lite"/>
    </source>
</evidence>
<organism evidence="2 3">
    <name type="scientific">Kwoniella heveanensis BCC8398</name>
    <dbReference type="NCBI Taxonomy" id="1296120"/>
    <lineage>
        <taxon>Eukaryota</taxon>
        <taxon>Fungi</taxon>
        <taxon>Dikarya</taxon>
        <taxon>Basidiomycota</taxon>
        <taxon>Agaricomycotina</taxon>
        <taxon>Tremellomycetes</taxon>
        <taxon>Tremellales</taxon>
        <taxon>Cryptococcaceae</taxon>
        <taxon>Kwoniella</taxon>
    </lineage>
</organism>
<reference evidence="3" key="2">
    <citation type="submission" date="2013-12" db="EMBL/GenBank/DDBJ databases">
        <title>Evolution of pathogenesis and genome organization in the Tremellales.</title>
        <authorList>
            <person name="Cuomo C."/>
            <person name="Litvintseva A."/>
            <person name="Heitman J."/>
            <person name="Chen Y."/>
            <person name="Sun S."/>
            <person name="Springer D."/>
            <person name="Dromer F."/>
            <person name="Young S."/>
            <person name="Zeng Q."/>
            <person name="Chapman S."/>
            <person name="Gujja S."/>
            <person name="Saif S."/>
            <person name="Birren B."/>
        </authorList>
    </citation>
    <scope>NUCLEOTIDE SEQUENCE [LARGE SCALE GENOMIC DNA]</scope>
    <source>
        <strain evidence="3">BCC8398</strain>
    </source>
</reference>
<feature type="compositionally biased region" description="Low complexity" evidence="1">
    <location>
        <begin position="75"/>
        <end position="94"/>
    </location>
</feature>
<dbReference type="EMBL" id="KI669499">
    <property type="protein sequence ID" value="OCF35301.1"/>
    <property type="molecule type" value="Genomic_DNA"/>
</dbReference>
<evidence type="ECO:0000313" key="3">
    <source>
        <dbReference type="Proteomes" id="UP000092666"/>
    </source>
</evidence>
<keyword evidence="3" id="KW-1185">Reference proteome</keyword>
<feature type="region of interest" description="Disordered" evidence="1">
    <location>
        <begin position="62"/>
        <end position="106"/>
    </location>
</feature>
<protein>
    <submittedName>
        <fullName evidence="2">Uncharacterized protein</fullName>
    </submittedName>
</protein>
<sequence length="106" mass="10808">MANTSEQQSNGGRSTTATASNGAASAAPSNTWAITSRTFTHGDSRSGFVVTDDQGIQVRAPVWSAASHANDTPEAAADTQQSSPSAQTQASQADGTATHEGWHGYA</sequence>
<name>A0A1B9GWA3_9TREE</name>
<evidence type="ECO:0000313" key="2">
    <source>
        <dbReference type="EMBL" id="OCF35301.1"/>
    </source>
</evidence>
<accession>A0A1B9GWA3</accession>
<dbReference type="Proteomes" id="UP000092666">
    <property type="component" value="Unassembled WGS sequence"/>
</dbReference>